<reference evidence="1 2" key="1">
    <citation type="submission" date="2020-05" db="EMBL/GenBank/DDBJ databases">
        <title>Azospirillum oleiclasticum sp. nov, a nitrogen-fixing and heavy crude oil-emulsifying bacterium isolated from the crude oil of Yumen Oilfield.</title>
        <authorList>
            <person name="Wu D."/>
            <person name="Cai M."/>
            <person name="Zhang X."/>
        </authorList>
    </citation>
    <scope>NUCLEOTIDE SEQUENCE [LARGE SCALE GENOMIC DNA]</scope>
    <source>
        <strain evidence="1 2">ROY-1-1-2</strain>
    </source>
</reference>
<evidence type="ECO:0000313" key="1">
    <source>
        <dbReference type="EMBL" id="NYZ22780.1"/>
    </source>
</evidence>
<gene>
    <name evidence="1" type="ORF">HND93_23970</name>
</gene>
<dbReference type="Proteomes" id="UP000584642">
    <property type="component" value="Unassembled WGS sequence"/>
</dbReference>
<dbReference type="RefSeq" id="WP_180284546.1">
    <property type="nucleotide sequence ID" value="NZ_JABFDB010000021.1"/>
</dbReference>
<evidence type="ECO:0008006" key="3">
    <source>
        <dbReference type="Google" id="ProtNLM"/>
    </source>
</evidence>
<accession>A0ABX2TG99</accession>
<name>A0ABX2TG99_9PROT</name>
<proteinExistence type="predicted"/>
<dbReference type="EMBL" id="JABFDB010000021">
    <property type="protein sequence ID" value="NYZ22780.1"/>
    <property type="molecule type" value="Genomic_DNA"/>
</dbReference>
<comment type="caution">
    <text evidence="1">The sequence shown here is derived from an EMBL/GenBank/DDBJ whole genome shotgun (WGS) entry which is preliminary data.</text>
</comment>
<keyword evidence="2" id="KW-1185">Reference proteome</keyword>
<sequence length="77" mass="8585">MVHEHDEETQRLAACEAAACGCRPMVERAFRELVGRGQPMAHALEAALVVMRWHHPEVPPPEAAEIVARWVADGRPH</sequence>
<organism evidence="1 2">
    <name type="scientific">Azospirillum oleiclasticum</name>
    <dbReference type="NCBI Taxonomy" id="2735135"/>
    <lineage>
        <taxon>Bacteria</taxon>
        <taxon>Pseudomonadati</taxon>
        <taxon>Pseudomonadota</taxon>
        <taxon>Alphaproteobacteria</taxon>
        <taxon>Rhodospirillales</taxon>
        <taxon>Azospirillaceae</taxon>
        <taxon>Azospirillum</taxon>
    </lineage>
</organism>
<evidence type="ECO:0000313" key="2">
    <source>
        <dbReference type="Proteomes" id="UP000584642"/>
    </source>
</evidence>
<protein>
    <recommendedName>
        <fullName evidence="3">ANTAR domain-containing protein</fullName>
    </recommendedName>
</protein>